<evidence type="ECO:0000313" key="6">
    <source>
        <dbReference type="Proteomes" id="UP001642502"/>
    </source>
</evidence>
<evidence type="ECO:0008006" key="7">
    <source>
        <dbReference type="Google" id="ProtNLM"/>
    </source>
</evidence>
<feature type="region of interest" description="Disordered" evidence="2">
    <location>
        <begin position="186"/>
        <end position="207"/>
    </location>
</feature>
<feature type="region of interest" description="Disordered" evidence="2">
    <location>
        <begin position="453"/>
        <end position="479"/>
    </location>
</feature>
<dbReference type="Gene3D" id="3.90.190.10">
    <property type="entry name" value="Protein tyrosine phosphatase superfamily"/>
    <property type="match status" value="2"/>
</dbReference>
<evidence type="ECO:0000259" key="4">
    <source>
        <dbReference type="PROSITE" id="PS50056"/>
    </source>
</evidence>
<keyword evidence="6" id="KW-1185">Reference proteome</keyword>
<organism evidence="5 6">
    <name type="scientific">Sporothrix epigloea</name>
    <dbReference type="NCBI Taxonomy" id="1892477"/>
    <lineage>
        <taxon>Eukaryota</taxon>
        <taxon>Fungi</taxon>
        <taxon>Dikarya</taxon>
        <taxon>Ascomycota</taxon>
        <taxon>Pezizomycotina</taxon>
        <taxon>Sordariomycetes</taxon>
        <taxon>Sordariomycetidae</taxon>
        <taxon>Ophiostomatales</taxon>
        <taxon>Ophiostomataceae</taxon>
        <taxon>Sporothrix</taxon>
    </lineage>
</organism>
<dbReference type="Pfam" id="PF00102">
    <property type="entry name" value="Y_phosphatase"/>
    <property type="match status" value="3"/>
</dbReference>
<dbReference type="InterPro" id="IPR000387">
    <property type="entry name" value="Tyr_Pase_dom"/>
</dbReference>
<feature type="compositionally biased region" description="Basic residues" evidence="2">
    <location>
        <begin position="1"/>
        <end position="13"/>
    </location>
</feature>
<evidence type="ECO:0000259" key="3">
    <source>
        <dbReference type="PROSITE" id="PS50055"/>
    </source>
</evidence>
<dbReference type="SUPFAM" id="SSF52799">
    <property type="entry name" value="(Phosphotyrosine protein) phosphatases II"/>
    <property type="match status" value="1"/>
</dbReference>
<feature type="compositionally biased region" description="Low complexity" evidence="2">
    <location>
        <begin position="14"/>
        <end position="26"/>
    </location>
</feature>
<dbReference type="Proteomes" id="UP001642502">
    <property type="component" value="Unassembled WGS sequence"/>
</dbReference>
<evidence type="ECO:0000313" key="5">
    <source>
        <dbReference type="EMBL" id="CAK7263921.1"/>
    </source>
</evidence>
<dbReference type="SMART" id="SM00404">
    <property type="entry name" value="PTPc_motif"/>
    <property type="match status" value="1"/>
</dbReference>
<comment type="caution">
    <text evidence="5">The sequence shown here is derived from an EMBL/GenBank/DDBJ whole genome shotgun (WGS) entry which is preliminary data.</text>
</comment>
<feature type="compositionally biased region" description="Low complexity" evidence="2">
    <location>
        <begin position="464"/>
        <end position="477"/>
    </location>
</feature>
<dbReference type="PROSITE" id="PS50056">
    <property type="entry name" value="TYR_PHOSPHATASE_2"/>
    <property type="match status" value="1"/>
</dbReference>
<feature type="domain" description="Tyrosine specific protein phosphatases" evidence="4">
    <location>
        <begin position="511"/>
        <end position="649"/>
    </location>
</feature>
<dbReference type="PANTHER" id="PTHR19134">
    <property type="entry name" value="RECEPTOR-TYPE TYROSINE-PROTEIN PHOSPHATASE"/>
    <property type="match status" value="1"/>
</dbReference>
<gene>
    <name evidence="5" type="ORF">SEPCBS119000_000726</name>
</gene>
<accession>A0ABP0D8H3</accession>
<feature type="region of interest" description="Disordered" evidence="2">
    <location>
        <begin position="665"/>
        <end position="714"/>
    </location>
</feature>
<sequence length="714" mass="77704">MDRFSGFRRRKKVTAAAGAGVDAATTESMAAADSSAQGQPSSTNSPPTATTTTTTPTSPTTLTTSNSHEAPGRNKDSWPRNSNLQQQSASSSPGGLDGSITPGPTGQQKQAPDQQARRDRLHFSRSPLHTLLRTSMKRARRSPSPAATPVRLPSSPTAGLSKQIQGISLPSGENGVLLQGPLQRFAGAKPPLSRDRPLSSLPKAASRPPTMPLFLSLSRQEIEQKFQDLTWLEHSRMQNSAAAPHGRWKRVSGPHLRRLDRYSNIQPWDKNRVRLKVSPGQVDYINASPIVLTSSAPVDAARPPDRYIAMQGPKQCSVGHVWRMVYEQMRSPAVIVMLTETHEGNQEKCFPYFPQRPQDPPMLINEHDEFGDGFLASVRCEAIEETPYGDAIELRRIVLCVHKKAACSQAAAFSAAKNLATDATGTNRIPWLASNMSGVCQGDQHMATNDLEDGENGMMMSEPSDLSSSTAAASAQSLGDAPGYHKDEHVVYHFLFKRWPDYGVPAMEDLDSFLGLMRLSAERNAGPDNPRIVHCSAGVGRSGTFIALEHLLLELEAGALASLDGNEATGADEATVGSSEGPDDQERRERSPILPQQRDSPGLVTGTGVYRSARLLGMSASASHDPIYTTVNQLREQRRTMVQAESQYQLIYQVLRKLWEKKYGMAESDDEPTRRQSEDSSGGGVALDGEGADEADILEPAAKRFEIDPANNWR</sequence>
<feature type="domain" description="Tyrosine-protein phosphatase" evidence="3">
    <location>
        <begin position="222"/>
        <end position="658"/>
    </location>
</feature>
<evidence type="ECO:0000256" key="2">
    <source>
        <dbReference type="SAM" id="MobiDB-lite"/>
    </source>
</evidence>
<dbReference type="EMBL" id="CAWUON010000005">
    <property type="protein sequence ID" value="CAK7263921.1"/>
    <property type="molecule type" value="Genomic_DNA"/>
</dbReference>
<dbReference type="PRINTS" id="PR00700">
    <property type="entry name" value="PRTYPHPHTASE"/>
</dbReference>
<feature type="compositionally biased region" description="Low complexity" evidence="2">
    <location>
        <begin position="40"/>
        <end position="67"/>
    </location>
</feature>
<feature type="region of interest" description="Disordered" evidence="2">
    <location>
        <begin position="1"/>
        <end position="161"/>
    </location>
</feature>
<dbReference type="InterPro" id="IPR050348">
    <property type="entry name" value="Protein-Tyr_Phosphatase"/>
</dbReference>
<dbReference type="PANTHER" id="PTHR19134:SF449">
    <property type="entry name" value="TYROSINE-PROTEIN PHOSPHATASE 1"/>
    <property type="match status" value="1"/>
</dbReference>
<dbReference type="InterPro" id="IPR029021">
    <property type="entry name" value="Prot-tyrosine_phosphatase-like"/>
</dbReference>
<dbReference type="PROSITE" id="PS00383">
    <property type="entry name" value="TYR_PHOSPHATASE_1"/>
    <property type="match status" value="1"/>
</dbReference>
<reference evidence="5 6" key="1">
    <citation type="submission" date="2024-01" db="EMBL/GenBank/DDBJ databases">
        <authorList>
            <person name="Allen C."/>
            <person name="Tagirdzhanova G."/>
        </authorList>
    </citation>
    <scope>NUCLEOTIDE SEQUENCE [LARGE SCALE GENOMIC DNA]</scope>
    <source>
        <strain evidence="5 6">CBS 119000</strain>
    </source>
</reference>
<feature type="region of interest" description="Disordered" evidence="2">
    <location>
        <begin position="568"/>
        <end position="606"/>
    </location>
</feature>
<comment type="similarity">
    <text evidence="1">Belongs to the protein-tyrosine phosphatase family. Non-receptor class subfamily.</text>
</comment>
<feature type="compositionally biased region" description="Polar residues" evidence="2">
    <location>
        <begin position="102"/>
        <end position="113"/>
    </location>
</feature>
<proteinExistence type="inferred from homology"/>
<dbReference type="PROSITE" id="PS50055">
    <property type="entry name" value="TYR_PHOSPHATASE_PTP"/>
    <property type="match status" value="1"/>
</dbReference>
<dbReference type="SMART" id="SM00194">
    <property type="entry name" value="PTPc"/>
    <property type="match status" value="1"/>
</dbReference>
<dbReference type="InterPro" id="IPR016130">
    <property type="entry name" value="Tyr_Pase_AS"/>
</dbReference>
<evidence type="ECO:0000256" key="1">
    <source>
        <dbReference type="ARBA" id="ARBA00009649"/>
    </source>
</evidence>
<protein>
    <recommendedName>
        <fullName evidence="7">Protein-tyrosine phosphatase 2</fullName>
    </recommendedName>
</protein>
<name>A0ABP0D8H3_9PEZI</name>
<dbReference type="InterPro" id="IPR003595">
    <property type="entry name" value="Tyr_Pase_cat"/>
</dbReference>
<dbReference type="InterPro" id="IPR000242">
    <property type="entry name" value="PTP_cat"/>
</dbReference>